<dbReference type="RefSeq" id="WP_184402266.1">
    <property type="nucleotide sequence ID" value="NZ_JACHHJ010000001.1"/>
</dbReference>
<comment type="caution">
    <text evidence="1">The sequence shown here is derived from an EMBL/GenBank/DDBJ whole genome shotgun (WGS) entry which is preliminary data.</text>
</comment>
<dbReference type="EMBL" id="JACHHJ010000001">
    <property type="protein sequence ID" value="MBB6448245.1"/>
    <property type="molecule type" value="Genomic_DNA"/>
</dbReference>
<sequence>MNPKRQSAVVTYTLQALLNKNKKESEPSHPPEILALLSRHKVGMEQGFAALKTLKASGATVYISMEESILDEYRREEIAAMTGIDAFVSEDELEEVEVRFSSFFIPVLSFSLVSDLLRFNSNRPFIQVLLWALMKDKSVSALGIGSNPYHSVWQNAGLNYGAPLLKHELKKQLDQLRGYGIQLLEGEREIHQHLISRLASKKRIITAEEVKQMANQSHSEVYIDSQTIITPLARDFARNYDIQIHEE</sequence>
<name>A0A841PWL0_9BACL</name>
<proteinExistence type="predicted"/>
<gene>
    <name evidence="1" type="ORF">HNR44_000194</name>
</gene>
<dbReference type="AlphaFoldDB" id="A0A841PWL0"/>
<keyword evidence="2" id="KW-1185">Reference proteome</keyword>
<organism evidence="1 2">
    <name type="scientific">Geomicrobium halophilum</name>
    <dbReference type="NCBI Taxonomy" id="549000"/>
    <lineage>
        <taxon>Bacteria</taxon>
        <taxon>Bacillati</taxon>
        <taxon>Bacillota</taxon>
        <taxon>Bacilli</taxon>
        <taxon>Bacillales</taxon>
        <taxon>Geomicrobium</taxon>
    </lineage>
</organism>
<reference evidence="1 2" key="1">
    <citation type="submission" date="2020-08" db="EMBL/GenBank/DDBJ databases">
        <title>Genomic Encyclopedia of Type Strains, Phase IV (KMG-IV): sequencing the most valuable type-strain genomes for metagenomic binning, comparative biology and taxonomic classification.</title>
        <authorList>
            <person name="Goeker M."/>
        </authorList>
    </citation>
    <scope>NUCLEOTIDE SEQUENCE [LARGE SCALE GENOMIC DNA]</scope>
    <source>
        <strain evidence="1 2">DSM 21769</strain>
    </source>
</reference>
<dbReference type="Proteomes" id="UP000568839">
    <property type="component" value="Unassembled WGS sequence"/>
</dbReference>
<evidence type="ECO:0000313" key="2">
    <source>
        <dbReference type="Proteomes" id="UP000568839"/>
    </source>
</evidence>
<evidence type="ECO:0000313" key="1">
    <source>
        <dbReference type="EMBL" id="MBB6448245.1"/>
    </source>
</evidence>
<accession>A0A841PWL0</accession>
<evidence type="ECO:0008006" key="3">
    <source>
        <dbReference type="Google" id="ProtNLM"/>
    </source>
</evidence>
<protein>
    <recommendedName>
        <fullName evidence="3">Ethanolamine utilization protein</fullName>
    </recommendedName>
</protein>